<gene>
    <name evidence="2" type="ORF">LTRI10_LOCUS2179</name>
</gene>
<evidence type="ECO:0000313" key="2">
    <source>
        <dbReference type="EMBL" id="CAL1354359.1"/>
    </source>
</evidence>
<dbReference type="EMBL" id="OZ034813">
    <property type="protein sequence ID" value="CAL1354359.1"/>
    <property type="molecule type" value="Genomic_DNA"/>
</dbReference>
<keyword evidence="1" id="KW-1133">Transmembrane helix</keyword>
<sequence length="139" mass="16237">MKNRKTFLLESQKPTARVAKEDHGPVGKVIFEYVTEFFKEQGSIVNWISGNSALLTFLSNLATMIAVYSLAFTWSYGRVTFRWNVKTVGRSRNMWRNNEHGLQHNLRLWNYNGHKDAIIQEAKDWSMQKEKGKGKKKRN</sequence>
<dbReference type="Proteomes" id="UP001497516">
    <property type="component" value="Chromosome 1"/>
</dbReference>
<evidence type="ECO:0000256" key="1">
    <source>
        <dbReference type="SAM" id="Phobius"/>
    </source>
</evidence>
<keyword evidence="1" id="KW-0472">Membrane</keyword>
<name>A0AAV2CEG1_9ROSI</name>
<protein>
    <submittedName>
        <fullName evidence="2">Uncharacterized protein</fullName>
    </submittedName>
</protein>
<organism evidence="2 3">
    <name type="scientific">Linum trigynum</name>
    <dbReference type="NCBI Taxonomy" id="586398"/>
    <lineage>
        <taxon>Eukaryota</taxon>
        <taxon>Viridiplantae</taxon>
        <taxon>Streptophyta</taxon>
        <taxon>Embryophyta</taxon>
        <taxon>Tracheophyta</taxon>
        <taxon>Spermatophyta</taxon>
        <taxon>Magnoliopsida</taxon>
        <taxon>eudicotyledons</taxon>
        <taxon>Gunneridae</taxon>
        <taxon>Pentapetalae</taxon>
        <taxon>rosids</taxon>
        <taxon>fabids</taxon>
        <taxon>Malpighiales</taxon>
        <taxon>Linaceae</taxon>
        <taxon>Linum</taxon>
    </lineage>
</organism>
<proteinExistence type="predicted"/>
<keyword evidence="3" id="KW-1185">Reference proteome</keyword>
<reference evidence="2 3" key="1">
    <citation type="submission" date="2024-04" db="EMBL/GenBank/DDBJ databases">
        <authorList>
            <person name="Fracassetti M."/>
        </authorList>
    </citation>
    <scope>NUCLEOTIDE SEQUENCE [LARGE SCALE GENOMIC DNA]</scope>
</reference>
<evidence type="ECO:0000313" key="3">
    <source>
        <dbReference type="Proteomes" id="UP001497516"/>
    </source>
</evidence>
<accession>A0AAV2CEG1</accession>
<feature type="transmembrane region" description="Helical" evidence="1">
    <location>
        <begin position="53"/>
        <end position="76"/>
    </location>
</feature>
<dbReference type="AlphaFoldDB" id="A0AAV2CEG1"/>
<keyword evidence="1" id="KW-0812">Transmembrane</keyword>